<protein>
    <recommendedName>
        <fullName evidence="8">Abasic site processing protein</fullName>
        <ecNumber evidence="8">3.4.-.-</ecNumber>
    </recommendedName>
</protein>
<keyword evidence="3" id="KW-0227">DNA damage</keyword>
<dbReference type="AlphaFoldDB" id="W4M990"/>
<evidence type="ECO:0000256" key="2">
    <source>
        <dbReference type="ARBA" id="ARBA00022670"/>
    </source>
</evidence>
<sequence length="133" mass="15282">CLILADGYYEWQRRDGQKIPVYVRLRNREPFAFAGLWERWHGADDTTLVTCTILTTEANEWIQPIHHRMPVILDPSQEAMWLDRSVTEPDVLQPLLEPVHSDILEAYAVSPQVNSARYNSPACILPAETPENI</sequence>
<dbReference type="EC" id="3.4.-.-" evidence="8"/>
<reference evidence="9 10" key="1">
    <citation type="journal article" date="2014" name="Nature">
        <title>An environmental bacterial taxon with a large and distinct metabolic repertoire.</title>
        <authorList>
            <person name="Wilson M.C."/>
            <person name="Mori T."/>
            <person name="Ruckert C."/>
            <person name="Uria A.R."/>
            <person name="Helf M.J."/>
            <person name="Takada K."/>
            <person name="Gernert C."/>
            <person name="Steffens U.A."/>
            <person name="Heycke N."/>
            <person name="Schmitt S."/>
            <person name="Rinke C."/>
            <person name="Helfrich E.J."/>
            <person name="Brachmann A.O."/>
            <person name="Gurgui C."/>
            <person name="Wakimoto T."/>
            <person name="Kracht M."/>
            <person name="Crusemann M."/>
            <person name="Hentschel U."/>
            <person name="Abe I."/>
            <person name="Matsunaga S."/>
            <person name="Kalinowski J."/>
            <person name="Takeyama H."/>
            <person name="Piel J."/>
        </authorList>
    </citation>
    <scope>NUCLEOTIDE SEQUENCE [LARGE SCALE GENOMIC DNA]</scope>
    <source>
        <strain evidence="10">TSY2</strain>
    </source>
</reference>
<dbReference type="Gene3D" id="3.90.1680.10">
    <property type="entry name" value="SOS response associated peptidase-like"/>
    <property type="match status" value="1"/>
</dbReference>
<evidence type="ECO:0000256" key="6">
    <source>
        <dbReference type="ARBA" id="ARBA00023125"/>
    </source>
</evidence>
<keyword evidence="6" id="KW-0238">DNA-binding</keyword>
<comment type="caution">
    <text evidence="9">The sequence shown here is derived from an EMBL/GenBank/DDBJ whole genome shotgun (WGS) entry which is preliminary data.</text>
</comment>
<dbReference type="Pfam" id="PF02586">
    <property type="entry name" value="SRAP"/>
    <property type="match status" value="1"/>
</dbReference>
<proteinExistence type="inferred from homology"/>
<evidence type="ECO:0000256" key="8">
    <source>
        <dbReference type="RuleBase" id="RU364100"/>
    </source>
</evidence>
<dbReference type="PANTHER" id="PTHR13604">
    <property type="entry name" value="DC12-RELATED"/>
    <property type="match status" value="1"/>
</dbReference>
<feature type="non-terminal residue" evidence="9">
    <location>
        <position position="1"/>
    </location>
</feature>
<keyword evidence="4 8" id="KW-0378">Hydrolase</keyword>
<evidence type="ECO:0000256" key="4">
    <source>
        <dbReference type="ARBA" id="ARBA00022801"/>
    </source>
</evidence>
<dbReference type="PANTHER" id="PTHR13604:SF0">
    <property type="entry name" value="ABASIC SITE PROCESSING PROTEIN HMCES"/>
    <property type="match status" value="1"/>
</dbReference>
<gene>
    <name evidence="9" type="ORF">ETSY2_18625</name>
</gene>
<evidence type="ECO:0000313" key="9">
    <source>
        <dbReference type="EMBL" id="ETX06192.1"/>
    </source>
</evidence>
<dbReference type="Proteomes" id="UP000019140">
    <property type="component" value="Unassembled WGS sequence"/>
</dbReference>
<keyword evidence="2 8" id="KW-0645">Protease</keyword>
<keyword evidence="10" id="KW-1185">Reference proteome</keyword>
<dbReference type="GO" id="GO:0106300">
    <property type="term" value="P:protein-DNA covalent cross-linking repair"/>
    <property type="evidence" value="ECO:0007669"/>
    <property type="project" value="InterPro"/>
</dbReference>
<keyword evidence="7" id="KW-0456">Lyase</keyword>
<evidence type="ECO:0000313" key="10">
    <source>
        <dbReference type="Proteomes" id="UP000019140"/>
    </source>
</evidence>
<comment type="similarity">
    <text evidence="1 8">Belongs to the SOS response-associated peptidase family.</text>
</comment>
<dbReference type="SUPFAM" id="SSF143081">
    <property type="entry name" value="BB1717-like"/>
    <property type="match status" value="1"/>
</dbReference>
<evidence type="ECO:0000256" key="7">
    <source>
        <dbReference type="ARBA" id="ARBA00023239"/>
    </source>
</evidence>
<dbReference type="GO" id="GO:0006508">
    <property type="term" value="P:proteolysis"/>
    <property type="evidence" value="ECO:0007669"/>
    <property type="project" value="UniProtKB-KW"/>
</dbReference>
<keyword evidence="5" id="KW-0190">Covalent protein-DNA linkage</keyword>
<organism evidence="9 10">
    <name type="scientific">Candidatus Entotheonella gemina</name>
    <dbReference type="NCBI Taxonomy" id="1429439"/>
    <lineage>
        <taxon>Bacteria</taxon>
        <taxon>Pseudomonadati</taxon>
        <taxon>Nitrospinota/Tectimicrobiota group</taxon>
        <taxon>Candidatus Tectimicrobiota</taxon>
        <taxon>Candidatus Entotheonellia</taxon>
        <taxon>Candidatus Entotheonellales</taxon>
        <taxon>Candidatus Entotheonellaceae</taxon>
        <taxon>Candidatus Entotheonella</taxon>
    </lineage>
</organism>
<dbReference type="GO" id="GO:0008233">
    <property type="term" value="F:peptidase activity"/>
    <property type="evidence" value="ECO:0007669"/>
    <property type="project" value="UniProtKB-KW"/>
</dbReference>
<evidence type="ECO:0000256" key="1">
    <source>
        <dbReference type="ARBA" id="ARBA00008136"/>
    </source>
</evidence>
<evidence type="ECO:0000256" key="3">
    <source>
        <dbReference type="ARBA" id="ARBA00022763"/>
    </source>
</evidence>
<dbReference type="GO" id="GO:0003697">
    <property type="term" value="F:single-stranded DNA binding"/>
    <property type="evidence" value="ECO:0007669"/>
    <property type="project" value="InterPro"/>
</dbReference>
<dbReference type="HOGENOM" id="CLU_1900541_0_0_7"/>
<dbReference type="EMBL" id="AZHX01000764">
    <property type="protein sequence ID" value="ETX06192.1"/>
    <property type="molecule type" value="Genomic_DNA"/>
</dbReference>
<name>W4M990_9BACT</name>
<accession>W4M990</accession>
<dbReference type="InterPro" id="IPR036590">
    <property type="entry name" value="SRAP-like"/>
</dbReference>
<dbReference type="GO" id="GO:0016829">
    <property type="term" value="F:lyase activity"/>
    <property type="evidence" value="ECO:0007669"/>
    <property type="project" value="UniProtKB-KW"/>
</dbReference>
<dbReference type="InterPro" id="IPR003738">
    <property type="entry name" value="SRAP"/>
</dbReference>
<evidence type="ECO:0000256" key="5">
    <source>
        <dbReference type="ARBA" id="ARBA00023124"/>
    </source>
</evidence>